<evidence type="ECO:0000313" key="3">
    <source>
        <dbReference type="Proteomes" id="UP001195483"/>
    </source>
</evidence>
<reference evidence="2" key="3">
    <citation type="submission" date="2023-05" db="EMBL/GenBank/DDBJ databases">
        <authorList>
            <person name="Smith C.H."/>
        </authorList>
    </citation>
    <scope>NUCLEOTIDE SEQUENCE</scope>
    <source>
        <strain evidence="2">CHS0354</strain>
        <tissue evidence="2">Mantle</tissue>
    </source>
</reference>
<dbReference type="Pfam" id="PF05729">
    <property type="entry name" value="NACHT"/>
    <property type="match status" value="1"/>
</dbReference>
<gene>
    <name evidence="2" type="ORF">CHS0354_032889</name>
</gene>
<dbReference type="InterPro" id="IPR007111">
    <property type="entry name" value="NACHT_NTPase"/>
</dbReference>
<reference evidence="2" key="1">
    <citation type="journal article" date="2021" name="Genome Biol. Evol.">
        <title>A High-Quality Reference Genome for a Parasitic Bivalve with Doubly Uniparental Inheritance (Bivalvia: Unionida).</title>
        <authorList>
            <person name="Smith C.H."/>
        </authorList>
    </citation>
    <scope>NUCLEOTIDE SEQUENCE</scope>
    <source>
        <strain evidence="2">CHS0354</strain>
    </source>
</reference>
<accession>A0AAE0RWN1</accession>
<protein>
    <recommendedName>
        <fullName evidence="1">NACHT domain-containing protein</fullName>
    </recommendedName>
</protein>
<reference evidence="2" key="2">
    <citation type="journal article" date="2021" name="Genome Biol. Evol.">
        <title>Developing a high-quality reference genome for a parasitic bivalve with doubly uniparental inheritance (Bivalvia: Unionida).</title>
        <authorList>
            <person name="Smith C.H."/>
        </authorList>
    </citation>
    <scope>NUCLEOTIDE SEQUENCE</scope>
    <source>
        <strain evidence="2">CHS0354</strain>
        <tissue evidence="2">Mantle</tissue>
    </source>
</reference>
<evidence type="ECO:0000259" key="1">
    <source>
        <dbReference type="Pfam" id="PF05729"/>
    </source>
</evidence>
<proteinExistence type="predicted"/>
<organism evidence="2 3">
    <name type="scientific">Potamilus streckersoni</name>
    <dbReference type="NCBI Taxonomy" id="2493646"/>
    <lineage>
        <taxon>Eukaryota</taxon>
        <taxon>Metazoa</taxon>
        <taxon>Spiralia</taxon>
        <taxon>Lophotrochozoa</taxon>
        <taxon>Mollusca</taxon>
        <taxon>Bivalvia</taxon>
        <taxon>Autobranchia</taxon>
        <taxon>Heteroconchia</taxon>
        <taxon>Palaeoheterodonta</taxon>
        <taxon>Unionida</taxon>
        <taxon>Unionoidea</taxon>
        <taxon>Unionidae</taxon>
        <taxon>Ambleminae</taxon>
        <taxon>Lampsilini</taxon>
        <taxon>Potamilus</taxon>
    </lineage>
</organism>
<dbReference type="Proteomes" id="UP001195483">
    <property type="component" value="Unassembled WGS sequence"/>
</dbReference>
<dbReference type="Gene3D" id="3.40.50.300">
    <property type="entry name" value="P-loop containing nucleotide triphosphate hydrolases"/>
    <property type="match status" value="1"/>
</dbReference>
<name>A0AAE0RWN1_9BIVA</name>
<dbReference type="EMBL" id="JAEAOA010001939">
    <property type="protein sequence ID" value="KAK3580834.1"/>
    <property type="molecule type" value="Genomic_DNA"/>
</dbReference>
<dbReference type="InterPro" id="IPR027417">
    <property type="entry name" value="P-loop_NTPase"/>
</dbReference>
<evidence type="ECO:0000313" key="2">
    <source>
        <dbReference type="EMBL" id="KAK3580834.1"/>
    </source>
</evidence>
<keyword evidence="3" id="KW-1185">Reference proteome</keyword>
<sequence>MESNMNVGHTTIPEVARFEILLFVPLKYKLEGHSFADCLRHELFHSDDVLFVNTMNYMAKHGESVIIIIDGLDEVIDNLEPIRDLLKSKETFPCTTVITSRPDGLECLQKKEEIKLRLFQMHGFNLVKAQEFASKSVEIPCMAYFIELSAEQLWEGLTLLQAQTLFQVPLLCSSLVPSLLCKKALLDEITDFLLAVVECYVNHAKTRRLFGDNIDKVLKNNDFEIKIKDKIYSREYGYILQTTINVAKQMSLSLHQTAIEFRNLTREVGEDCVQLCVETGILVKTFVRSKTITVSHISFSHFLLFDFFAMLSLAMESEIHQVKV</sequence>
<feature type="domain" description="NACHT" evidence="1">
    <location>
        <begin position="34"/>
        <end position="135"/>
    </location>
</feature>
<comment type="caution">
    <text evidence="2">The sequence shown here is derived from an EMBL/GenBank/DDBJ whole genome shotgun (WGS) entry which is preliminary data.</text>
</comment>
<dbReference type="AlphaFoldDB" id="A0AAE0RWN1"/>